<dbReference type="AlphaFoldDB" id="A0A7J7E4K9"/>
<keyword evidence="3" id="KW-1185">Reference proteome</keyword>
<comment type="caution">
    <text evidence="2">The sequence shown here is derived from an EMBL/GenBank/DDBJ whole genome shotgun (WGS) entry which is preliminary data.</text>
</comment>
<dbReference type="Proteomes" id="UP000551758">
    <property type="component" value="Unassembled WGS sequence"/>
</dbReference>
<evidence type="ECO:0000256" key="1">
    <source>
        <dbReference type="SAM" id="MobiDB-lite"/>
    </source>
</evidence>
<feature type="region of interest" description="Disordered" evidence="1">
    <location>
        <begin position="1"/>
        <end position="30"/>
    </location>
</feature>
<sequence length="179" mass="20672">MLDMKKRVTDMQPAQQNESKTNKKLRQKVNRKTEIISETFQIHEDNDKVVPGQESYTKDLGLKIDKSKQRLECQVMTEGGCQAKEVSKMTSRSKWKTFKDPSPDGREVMDTLQGVSVDCEQADKETNLENEKIVTIKPDFYPKIDDVREKREGMKFKVNQRTQKSGIVIKIILTEENGM</sequence>
<accession>A0A7J7E4K9</accession>
<evidence type="ECO:0000313" key="3">
    <source>
        <dbReference type="Proteomes" id="UP000551758"/>
    </source>
</evidence>
<evidence type="ECO:0000313" key="2">
    <source>
        <dbReference type="EMBL" id="KAF5910593.1"/>
    </source>
</evidence>
<reference evidence="2 3" key="1">
    <citation type="journal article" date="2020" name="Mol. Biol. Evol.">
        <title>Interspecific Gene Flow and the Evolution of Specialization in Black and White Rhinoceros.</title>
        <authorList>
            <person name="Moodley Y."/>
            <person name="Westbury M.V."/>
            <person name="Russo I.M."/>
            <person name="Gopalakrishnan S."/>
            <person name="Rakotoarivelo A."/>
            <person name="Olsen R.A."/>
            <person name="Prost S."/>
            <person name="Tunstall T."/>
            <person name="Ryder O.A."/>
            <person name="Dalen L."/>
            <person name="Bruford M.W."/>
        </authorList>
    </citation>
    <scope>NUCLEOTIDE SEQUENCE [LARGE SCALE GENOMIC DNA]</scope>
    <source>
        <strain evidence="2">SBR-YM</strain>
        <tissue evidence="2">Skin</tissue>
    </source>
</reference>
<gene>
    <name evidence="2" type="ORF">HPG69_004681</name>
</gene>
<dbReference type="EMBL" id="JACDTQ010004070">
    <property type="protein sequence ID" value="KAF5910593.1"/>
    <property type="molecule type" value="Genomic_DNA"/>
</dbReference>
<organism evidence="2 3">
    <name type="scientific">Diceros bicornis minor</name>
    <name type="common">South-central black rhinoceros</name>
    <dbReference type="NCBI Taxonomy" id="77932"/>
    <lineage>
        <taxon>Eukaryota</taxon>
        <taxon>Metazoa</taxon>
        <taxon>Chordata</taxon>
        <taxon>Craniata</taxon>
        <taxon>Vertebrata</taxon>
        <taxon>Euteleostomi</taxon>
        <taxon>Mammalia</taxon>
        <taxon>Eutheria</taxon>
        <taxon>Laurasiatheria</taxon>
        <taxon>Perissodactyla</taxon>
        <taxon>Rhinocerotidae</taxon>
        <taxon>Diceros</taxon>
    </lineage>
</organism>
<protein>
    <submittedName>
        <fullName evidence="2">Uncharacterized protein</fullName>
    </submittedName>
</protein>
<name>A0A7J7E4K9_DICBM</name>
<proteinExistence type="predicted"/>